<evidence type="ECO:0000256" key="6">
    <source>
        <dbReference type="SAM" id="Phobius"/>
    </source>
</evidence>
<evidence type="ECO:0000259" key="7">
    <source>
        <dbReference type="PROSITE" id="PS50850"/>
    </source>
</evidence>
<keyword evidence="3 6" id="KW-0812">Transmembrane</keyword>
<dbReference type="KEGG" id="tab:CIG75_15545"/>
<keyword evidence="9" id="KW-1185">Reference proteome</keyword>
<evidence type="ECO:0000313" key="9">
    <source>
        <dbReference type="Proteomes" id="UP000214688"/>
    </source>
</evidence>
<evidence type="ECO:0000313" key="8">
    <source>
        <dbReference type="EMBL" id="ASS76215.1"/>
    </source>
</evidence>
<dbReference type="GO" id="GO:0022857">
    <property type="term" value="F:transmembrane transporter activity"/>
    <property type="evidence" value="ECO:0007669"/>
    <property type="project" value="InterPro"/>
</dbReference>
<evidence type="ECO:0000256" key="4">
    <source>
        <dbReference type="ARBA" id="ARBA00022989"/>
    </source>
</evidence>
<dbReference type="OrthoDB" id="1726922at2"/>
<dbReference type="Gene3D" id="1.20.1250.20">
    <property type="entry name" value="MFS general substrate transporter like domains"/>
    <property type="match status" value="1"/>
</dbReference>
<dbReference type="InterPro" id="IPR050930">
    <property type="entry name" value="MFS_Vesicular_Transporter"/>
</dbReference>
<gene>
    <name evidence="8" type="ORF">CIG75_15545</name>
</gene>
<organism evidence="8 9">
    <name type="scientific">Tumebacillus algifaecis</name>
    <dbReference type="NCBI Taxonomy" id="1214604"/>
    <lineage>
        <taxon>Bacteria</taxon>
        <taxon>Bacillati</taxon>
        <taxon>Bacillota</taxon>
        <taxon>Bacilli</taxon>
        <taxon>Bacillales</taxon>
        <taxon>Alicyclobacillaceae</taxon>
        <taxon>Tumebacillus</taxon>
    </lineage>
</organism>
<evidence type="ECO:0000256" key="2">
    <source>
        <dbReference type="ARBA" id="ARBA00022448"/>
    </source>
</evidence>
<feature type="domain" description="Major facilitator superfamily (MFS) profile" evidence="7">
    <location>
        <begin position="1"/>
        <end position="399"/>
    </location>
</feature>
<evidence type="ECO:0000256" key="1">
    <source>
        <dbReference type="ARBA" id="ARBA00004651"/>
    </source>
</evidence>
<feature type="transmembrane region" description="Helical" evidence="6">
    <location>
        <begin position="49"/>
        <end position="66"/>
    </location>
</feature>
<sequence length="406" mass="45216">MLGYLRSLVKLPPAVQFYLLSEMLFGVGIGMAVILNFHYLELGFDTSDIGLAVSVYTLTVALLSYPAGMITDRFGSKLTMIFGSLFVVLGYVLLAFIETPLQLILAQIVSGFGFSFVIACEFPYIMNLCEKQEDETTAYNLLVSAFTLALALGNILGTKLPAIMPAGNTTYQSTIYLIAGSFLIMLIMRCFLPAKSKRVAIAESSRPKKTSWKVIPSKQVMIYVLFATTNGLIFSMLGPFENVILRERFALTDDTIGYMLAFNSFLLFLASLFTPYIMKKSWRLIALYSAYALYLVSMLMMGFNVIVYAFYLFLLGKGFSATLFNSFIDSSMMKATHDDERGLHSGLRNLFRSGAGAIASAFAGYLLLGGDYNSIYFITFLIIVAQALLYVFVVRHQLRQDLNEKF</sequence>
<feature type="transmembrane region" description="Helical" evidence="6">
    <location>
        <begin position="309"/>
        <end position="328"/>
    </location>
</feature>
<feature type="transmembrane region" description="Helical" evidence="6">
    <location>
        <begin position="137"/>
        <end position="155"/>
    </location>
</feature>
<dbReference type="GO" id="GO:0005886">
    <property type="term" value="C:plasma membrane"/>
    <property type="evidence" value="ECO:0007669"/>
    <property type="project" value="UniProtKB-SubCell"/>
</dbReference>
<dbReference type="InterPro" id="IPR011701">
    <property type="entry name" value="MFS"/>
</dbReference>
<reference evidence="8 9" key="1">
    <citation type="journal article" date="2015" name="Int. J. Syst. Evol. Microbiol.">
        <title>Tumebacillus algifaecis sp. nov., isolated from decomposing algal scum.</title>
        <authorList>
            <person name="Wu Y.F."/>
            <person name="Zhang B."/>
            <person name="Xing P."/>
            <person name="Wu Q.L."/>
            <person name="Liu S.J."/>
        </authorList>
    </citation>
    <scope>NUCLEOTIDE SEQUENCE [LARGE SCALE GENOMIC DNA]</scope>
    <source>
        <strain evidence="8 9">THMBR28</strain>
    </source>
</reference>
<dbReference type="EMBL" id="CP022657">
    <property type="protein sequence ID" value="ASS76215.1"/>
    <property type="molecule type" value="Genomic_DNA"/>
</dbReference>
<protein>
    <recommendedName>
        <fullName evidence="7">Major facilitator superfamily (MFS) profile domain-containing protein</fullName>
    </recommendedName>
</protein>
<feature type="transmembrane region" description="Helical" evidence="6">
    <location>
        <begin position="15"/>
        <end position="37"/>
    </location>
</feature>
<feature type="transmembrane region" description="Helical" evidence="6">
    <location>
        <begin position="103"/>
        <end position="125"/>
    </location>
</feature>
<accession>A0A223D3Y5</accession>
<dbReference type="PANTHER" id="PTHR23506:SF23">
    <property type="entry name" value="GH10249P"/>
    <property type="match status" value="1"/>
</dbReference>
<feature type="transmembrane region" description="Helical" evidence="6">
    <location>
        <begin position="175"/>
        <end position="192"/>
    </location>
</feature>
<feature type="transmembrane region" description="Helical" evidence="6">
    <location>
        <begin position="285"/>
        <end position="303"/>
    </location>
</feature>
<feature type="transmembrane region" description="Helical" evidence="6">
    <location>
        <begin position="258"/>
        <end position="278"/>
    </location>
</feature>
<dbReference type="AlphaFoldDB" id="A0A223D3Y5"/>
<feature type="transmembrane region" description="Helical" evidence="6">
    <location>
        <begin position="220"/>
        <end position="238"/>
    </location>
</feature>
<proteinExistence type="predicted"/>
<comment type="subcellular location">
    <subcellularLocation>
        <location evidence="1">Cell membrane</location>
        <topology evidence="1">Multi-pass membrane protein</topology>
    </subcellularLocation>
</comment>
<evidence type="ECO:0000256" key="3">
    <source>
        <dbReference type="ARBA" id="ARBA00022692"/>
    </source>
</evidence>
<dbReference type="InterPro" id="IPR036259">
    <property type="entry name" value="MFS_trans_sf"/>
</dbReference>
<keyword evidence="4 6" id="KW-1133">Transmembrane helix</keyword>
<dbReference type="SUPFAM" id="SSF103473">
    <property type="entry name" value="MFS general substrate transporter"/>
    <property type="match status" value="1"/>
</dbReference>
<dbReference type="PROSITE" id="PS50850">
    <property type="entry name" value="MFS"/>
    <property type="match status" value="1"/>
</dbReference>
<feature type="transmembrane region" description="Helical" evidence="6">
    <location>
        <begin position="349"/>
        <end position="368"/>
    </location>
</feature>
<dbReference type="Pfam" id="PF07690">
    <property type="entry name" value="MFS_1"/>
    <property type="match status" value="1"/>
</dbReference>
<name>A0A223D3Y5_9BACL</name>
<evidence type="ECO:0000256" key="5">
    <source>
        <dbReference type="ARBA" id="ARBA00023136"/>
    </source>
</evidence>
<dbReference type="PANTHER" id="PTHR23506">
    <property type="entry name" value="GH10249P"/>
    <property type="match status" value="1"/>
</dbReference>
<dbReference type="RefSeq" id="WP_094237448.1">
    <property type="nucleotide sequence ID" value="NZ_CP022657.1"/>
</dbReference>
<keyword evidence="2" id="KW-0813">Transport</keyword>
<keyword evidence="5 6" id="KW-0472">Membrane</keyword>
<dbReference type="InterPro" id="IPR020846">
    <property type="entry name" value="MFS_dom"/>
</dbReference>
<feature type="transmembrane region" description="Helical" evidence="6">
    <location>
        <begin position="374"/>
        <end position="393"/>
    </location>
</feature>
<dbReference type="Proteomes" id="UP000214688">
    <property type="component" value="Chromosome"/>
</dbReference>
<feature type="transmembrane region" description="Helical" evidence="6">
    <location>
        <begin position="78"/>
        <end position="97"/>
    </location>
</feature>